<evidence type="ECO:0000313" key="1">
    <source>
        <dbReference type="EMBL" id="MEQ2200004.1"/>
    </source>
</evidence>
<comment type="caution">
    <text evidence="1">The sequence shown here is derived from an EMBL/GenBank/DDBJ whole genome shotgun (WGS) entry which is preliminary data.</text>
</comment>
<gene>
    <name evidence="1" type="ORF">XENOCAPTIV_019613</name>
</gene>
<proteinExistence type="predicted"/>
<keyword evidence="2" id="KW-1185">Reference proteome</keyword>
<dbReference type="EMBL" id="JAHRIN010025624">
    <property type="protein sequence ID" value="MEQ2200004.1"/>
    <property type="molecule type" value="Genomic_DNA"/>
</dbReference>
<protein>
    <submittedName>
        <fullName evidence="1">Uncharacterized protein</fullName>
    </submittedName>
</protein>
<name>A0ABV0QVZ7_9TELE</name>
<accession>A0ABV0QVZ7</accession>
<organism evidence="1 2">
    <name type="scientific">Xenoophorus captivus</name>
    <dbReference type="NCBI Taxonomy" id="1517983"/>
    <lineage>
        <taxon>Eukaryota</taxon>
        <taxon>Metazoa</taxon>
        <taxon>Chordata</taxon>
        <taxon>Craniata</taxon>
        <taxon>Vertebrata</taxon>
        <taxon>Euteleostomi</taxon>
        <taxon>Actinopterygii</taxon>
        <taxon>Neopterygii</taxon>
        <taxon>Teleostei</taxon>
        <taxon>Neoteleostei</taxon>
        <taxon>Acanthomorphata</taxon>
        <taxon>Ovalentaria</taxon>
        <taxon>Atherinomorphae</taxon>
        <taxon>Cyprinodontiformes</taxon>
        <taxon>Goodeidae</taxon>
        <taxon>Xenoophorus</taxon>
    </lineage>
</organism>
<sequence length="75" mass="9068">MIREFKYDTRKSHEILTASIMFSILYMMKESQHGREKGVQRPQEFEKESARTTKLIKWSYPHWTNVQCAMDHIPH</sequence>
<dbReference type="Proteomes" id="UP001434883">
    <property type="component" value="Unassembled WGS sequence"/>
</dbReference>
<reference evidence="1 2" key="1">
    <citation type="submission" date="2021-06" db="EMBL/GenBank/DDBJ databases">
        <authorList>
            <person name="Palmer J.M."/>
        </authorList>
    </citation>
    <scope>NUCLEOTIDE SEQUENCE [LARGE SCALE GENOMIC DNA]</scope>
    <source>
        <strain evidence="1 2">XC_2019</strain>
        <tissue evidence="1">Muscle</tissue>
    </source>
</reference>
<evidence type="ECO:0000313" key="2">
    <source>
        <dbReference type="Proteomes" id="UP001434883"/>
    </source>
</evidence>